<evidence type="ECO:0008006" key="3">
    <source>
        <dbReference type="Google" id="ProtNLM"/>
    </source>
</evidence>
<dbReference type="EMBL" id="JACHOV010000007">
    <property type="protein sequence ID" value="MBB4641730.1"/>
    <property type="molecule type" value="Genomic_DNA"/>
</dbReference>
<dbReference type="AlphaFoldDB" id="A0A840HVX7"/>
<sequence length="72" mass="7803">MSSPETEGLFSGSATRLFALAALLLGWRPAEFWGATPMELQAIFAEMERARDGDGPPELGDIAKLMEMFPDG</sequence>
<dbReference type="Pfam" id="PF09550">
    <property type="entry name" value="Phage_TAC_6"/>
    <property type="match status" value="1"/>
</dbReference>
<name>A0A840HVX7_9SPHN</name>
<protein>
    <recommendedName>
        <fullName evidence="3">Phage tail assembly chaperone</fullName>
    </recommendedName>
</protein>
<gene>
    <name evidence="1" type="ORF">HNQ99_002043</name>
</gene>
<proteinExistence type="predicted"/>
<dbReference type="RefSeq" id="WP_184475524.1">
    <property type="nucleotide sequence ID" value="NZ_JACHOV010000007.1"/>
</dbReference>
<evidence type="ECO:0000313" key="1">
    <source>
        <dbReference type="EMBL" id="MBB4641730.1"/>
    </source>
</evidence>
<keyword evidence="2" id="KW-1185">Reference proteome</keyword>
<dbReference type="Proteomes" id="UP000575068">
    <property type="component" value="Unassembled WGS sequence"/>
</dbReference>
<comment type="caution">
    <text evidence="1">The sequence shown here is derived from an EMBL/GenBank/DDBJ whole genome shotgun (WGS) entry which is preliminary data.</text>
</comment>
<reference evidence="1 2" key="1">
    <citation type="submission" date="2020-08" db="EMBL/GenBank/DDBJ databases">
        <title>Genomic Encyclopedia of Type Strains, Phase IV (KMG-IV): sequencing the most valuable type-strain genomes for metagenomic binning, comparative biology and taxonomic classification.</title>
        <authorList>
            <person name="Goeker M."/>
        </authorList>
    </citation>
    <scope>NUCLEOTIDE SEQUENCE [LARGE SCALE GENOMIC DNA]</scope>
    <source>
        <strain evidence="1 2">DSM 7465</strain>
    </source>
</reference>
<organism evidence="1 2">
    <name type="scientific">Rhizorhapis suberifaciens</name>
    <name type="common">corky root of lettuce</name>
    <dbReference type="NCBI Taxonomy" id="13656"/>
    <lineage>
        <taxon>Bacteria</taxon>
        <taxon>Pseudomonadati</taxon>
        <taxon>Pseudomonadota</taxon>
        <taxon>Alphaproteobacteria</taxon>
        <taxon>Sphingomonadales</taxon>
        <taxon>Sphingomonadaceae</taxon>
        <taxon>Rhizorhapis</taxon>
    </lineage>
</organism>
<accession>A0A840HVX7</accession>
<evidence type="ECO:0000313" key="2">
    <source>
        <dbReference type="Proteomes" id="UP000575068"/>
    </source>
</evidence>
<dbReference type="InterPro" id="IPR019056">
    <property type="entry name" value="Phage_TAC_6"/>
</dbReference>